<dbReference type="EMBL" id="HBKO01005018">
    <property type="protein sequence ID" value="CAE2197069.1"/>
    <property type="molecule type" value="Transcribed_RNA"/>
</dbReference>
<reference evidence="2" key="1">
    <citation type="submission" date="2021-01" db="EMBL/GenBank/DDBJ databases">
        <authorList>
            <person name="Corre E."/>
            <person name="Pelletier E."/>
            <person name="Niang G."/>
            <person name="Scheremetjew M."/>
            <person name="Finn R."/>
            <person name="Kale V."/>
            <person name="Holt S."/>
            <person name="Cochrane G."/>
            <person name="Meng A."/>
            <person name="Brown T."/>
            <person name="Cohen L."/>
        </authorList>
    </citation>
    <scope>NUCLEOTIDE SEQUENCE</scope>
    <source>
        <strain evidence="2">UIO037</strain>
    </source>
</reference>
<evidence type="ECO:0000259" key="1">
    <source>
        <dbReference type="PROSITE" id="PS50106"/>
    </source>
</evidence>
<accession>A0A6T7X8X1</accession>
<evidence type="ECO:0000313" key="2">
    <source>
        <dbReference type="EMBL" id="CAE2197069.1"/>
    </source>
</evidence>
<sequence length="136" mass="14874">MPILQKRSSENLLPSNVVDDAPELKRSRSKRGSKVSVVSVVDAVEVVLTRDEPNVRAGIVFDNEYSDRAIVQAVLDGSPAAETRGSPPAALWIRPRDEIFAIDGVRVTSAKHCVQMIRQSNKLSITVLKSRKPISA</sequence>
<name>A0A6T7X8X1_9EUKA</name>
<dbReference type="AlphaFoldDB" id="A0A6T7X8X1"/>
<protein>
    <recommendedName>
        <fullName evidence="1">PDZ domain-containing protein</fullName>
    </recommendedName>
</protein>
<dbReference type="SUPFAM" id="SSF50156">
    <property type="entry name" value="PDZ domain-like"/>
    <property type="match status" value="1"/>
</dbReference>
<gene>
    <name evidence="2" type="ORF">CPOL0286_LOCUS2423</name>
</gene>
<organism evidence="2">
    <name type="scientific">Prymnesium polylepis</name>
    <dbReference type="NCBI Taxonomy" id="72548"/>
    <lineage>
        <taxon>Eukaryota</taxon>
        <taxon>Haptista</taxon>
        <taxon>Haptophyta</taxon>
        <taxon>Prymnesiophyceae</taxon>
        <taxon>Prymnesiales</taxon>
        <taxon>Prymnesiaceae</taxon>
        <taxon>Prymnesium</taxon>
    </lineage>
</organism>
<feature type="domain" description="PDZ" evidence="1">
    <location>
        <begin position="45"/>
        <end position="132"/>
    </location>
</feature>
<proteinExistence type="predicted"/>
<dbReference type="Gene3D" id="2.30.42.10">
    <property type="match status" value="1"/>
</dbReference>
<dbReference type="PROSITE" id="PS50106">
    <property type="entry name" value="PDZ"/>
    <property type="match status" value="1"/>
</dbReference>
<dbReference type="InterPro" id="IPR036034">
    <property type="entry name" value="PDZ_sf"/>
</dbReference>
<dbReference type="InterPro" id="IPR001478">
    <property type="entry name" value="PDZ"/>
</dbReference>